<organism evidence="2 3">
    <name type="scientific">Kutzneria viridogrisea</name>
    <dbReference type="NCBI Taxonomy" id="47990"/>
    <lineage>
        <taxon>Bacteria</taxon>
        <taxon>Bacillati</taxon>
        <taxon>Actinomycetota</taxon>
        <taxon>Actinomycetes</taxon>
        <taxon>Pseudonocardiales</taxon>
        <taxon>Pseudonocardiaceae</taxon>
        <taxon>Kutzneria</taxon>
    </lineage>
</organism>
<dbReference type="RefSeq" id="WP_182836801.1">
    <property type="nucleotide sequence ID" value="NZ_JACJID010000001.1"/>
</dbReference>
<sequence length="494" mass="55214">MTCTRCERDKPVMTYWPIGPVCQSCYTAIVRSPAECARCHEPHPLIARDASGAGLCGPCAGHDVDYTCRQCGRSGNPYGHGRCAHCVLADKVNDLLAGPDGTIPAQLQPLADGLTSTHAPFKAIQWVHEHPNAQLLAAFVTEGRPISHDLLDELPPGAALQHLRQMMVQTGVLPERHEDLERVPAWLEHHLVNKPVEHANLVRPFLHWHLLRRARSRAGKRTFPTTVGRDLRRRILVALDLLAWISAQKTTLEELRQDDLDRWLDEENTQRRNRVRYFLGWTADRGLSRRLTVPSIPRQEPADLLDDDERWRLVQRCLTDETLPIEVRAAGALIILFALQAQRIRHLTADQLTEKGDDTYLTAGRHPILLPPRLGALLRGLVSRPPTPLMIPHGPNTPRWLFPGRVPGQPIDGHSLTNLLNRHGISARPARNGALAALAADLPAAILADLLGLHVNTAVRWVTYARRDWADYLVLRAADQKENAKKQGNSARPE</sequence>
<evidence type="ECO:0000313" key="1">
    <source>
        <dbReference type="EMBL" id="MBA8924515.1"/>
    </source>
</evidence>
<keyword evidence="3" id="KW-1185">Reference proteome</keyword>
<accession>A0ABR6BZ09</accession>
<evidence type="ECO:0008006" key="4">
    <source>
        <dbReference type="Google" id="ProtNLM"/>
    </source>
</evidence>
<name>A0ABR6BZ09_9PSEU</name>
<proteinExistence type="predicted"/>
<evidence type="ECO:0000313" key="3">
    <source>
        <dbReference type="Proteomes" id="UP000517916"/>
    </source>
</evidence>
<protein>
    <recommendedName>
        <fullName evidence="4">Site-specific recombinase XerD</fullName>
    </recommendedName>
</protein>
<gene>
    <name evidence="1" type="ORF">BC739_001712</name>
    <name evidence="2" type="ORF">BC739_009081</name>
</gene>
<comment type="caution">
    <text evidence="2">The sequence shown here is derived from an EMBL/GenBank/DDBJ whole genome shotgun (WGS) entry which is preliminary data.</text>
</comment>
<reference evidence="2 3" key="1">
    <citation type="submission" date="2020-08" db="EMBL/GenBank/DDBJ databases">
        <title>Genomic Encyclopedia of Archaeal and Bacterial Type Strains, Phase II (KMG-II): from individual species to whole genera.</title>
        <authorList>
            <person name="Goeker M."/>
        </authorList>
    </citation>
    <scope>NUCLEOTIDE SEQUENCE [LARGE SCALE GENOMIC DNA]</scope>
    <source>
        <strain evidence="2 3">DSM 43850</strain>
    </source>
</reference>
<dbReference type="Proteomes" id="UP000517916">
    <property type="component" value="Unassembled WGS sequence"/>
</dbReference>
<dbReference type="EMBL" id="JACJID010000010">
    <property type="protein sequence ID" value="MBA8931822.1"/>
    <property type="molecule type" value="Genomic_DNA"/>
</dbReference>
<evidence type="ECO:0000313" key="2">
    <source>
        <dbReference type="EMBL" id="MBA8931822.1"/>
    </source>
</evidence>
<dbReference type="EMBL" id="JACJID010000001">
    <property type="protein sequence ID" value="MBA8924515.1"/>
    <property type="molecule type" value="Genomic_DNA"/>
</dbReference>